<accession>A0A0D6EM71</accession>
<name>A0A0D6EM71_SPOSA</name>
<dbReference type="Proteomes" id="UP000243876">
    <property type="component" value="Unassembled WGS sequence"/>
</dbReference>
<dbReference type="Pfam" id="PF08513">
    <property type="entry name" value="LisH"/>
    <property type="match status" value="1"/>
</dbReference>
<dbReference type="Pfam" id="PF10607">
    <property type="entry name" value="CTLH"/>
    <property type="match status" value="1"/>
</dbReference>
<protein>
    <submittedName>
        <fullName evidence="3">SPOSA6832_02342-mRNA-1:cds</fullName>
    </submittedName>
</protein>
<evidence type="ECO:0000313" key="3">
    <source>
        <dbReference type="EMBL" id="CEQ40715.1"/>
    </source>
</evidence>
<dbReference type="SUPFAM" id="SSF49899">
    <property type="entry name" value="Concanavalin A-like lectins/glucanases"/>
    <property type="match status" value="1"/>
</dbReference>
<proteinExistence type="predicted"/>
<organism evidence="3 4">
    <name type="scientific">Sporidiobolus salmonicolor</name>
    <name type="common">Yeast-like fungus</name>
    <name type="synonym">Sporobolomyces salmonicolor</name>
    <dbReference type="NCBI Taxonomy" id="5005"/>
    <lineage>
        <taxon>Eukaryota</taxon>
        <taxon>Fungi</taxon>
        <taxon>Dikarya</taxon>
        <taxon>Basidiomycota</taxon>
        <taxon>Pucciniomycotina</taxon>
        <taxon>Microbotryomycetes</taxon>
        <taxon>Sporidiobolales</taxon>
        <taxon>Sporidiobolaceae</taxon>
        <taxon>Sporobolomyces</taxon>
    </lineage>
</organism>
<dbReference type="PROSITE" id="PS50896">
    <property type="entry name" value="LISH"/>
    <property type="match status" value="1"/>
</dbReference>
<evidence type="ECO:0000259" key="2">
    <source>
        <dbReference type="PROSITE" id="PS50188"/>
    </source>
</evidence>
<dbReference type="PROSITE" id="PS50188">
    <property type="entry name" value="B302_SPRY"/>
    <property type="match status" value="1"/>
</dbReference>
<sequence length="664" mass="70361">MSATLSGANRLPVSPRRRTTGLPPSLGPARHATYSKPFPIPPYLRHSTASSRFYTTPSPESPYSALDAPSISSEGKPSGAGKLRKKASLSDALRVGDDVGGAGAAGSATAERDAPILLPTCWDEDDRCALLELTSDGLGANFAGSAKYGDRDAAAVRANRPVPSQAGIYYFEITVLDKGVSGYVGLSSPSPSFIAPLADIRLCAGIGLSHRHVSLSRLPGWELDSWGFHADDGGAFCCQGTGEPFGPTFTTGDVVGCGIDWTDAGPPKCDRERSGMKGKDKDKVGGGRVFYTKNGAFLGYAFSNLHGKLYPTVGLRTPNESVRVNFGAEPFRFDIESLVVDRKRTILSRIASTSLPSSLFLPSPSPPIPSFLPTSSNERMHETLQALISSYLVHHGYAATARAFARQITEERIERAEGLTSIVPATPAASRLPDPSASGLDPAEPADDLLSSIAASSSIRSEIRTAAVSGYAQRALELMAEHYPSALTEHESAEDGGVLFKLRCRVFVEAVLAMSRAPSGTGETAPNAKGKGKAEGPDVDIDMSCPDDPSLDDLLDLGRSLHADYSSDPRTSVQNDLQATLGLMAYREPKSEATGRARELLEEKEREEVADELNRAMLLAAALPPIPALEHLYRHAAASIQLAGDFGAGSAALVDVRKEVLEGL</sequence>
<dbReference type="InterPro" id="IPR013144">
    <property type="entry name" value="CRA_dom"/>
</dbReference>
<dbReference type="Pfam" id="PF00622">
    <property type="entry name" value="SPRY"/>
    <property type="match status" value="2"/>
</dbReference>
<dbReference type="CDD" id="cd12909">
    <property type="entry name" value="SPRY_RanBP9_10"/>
    <property type="match status" value="1"/>
</dbReference>
<keyword evidence="4" id="KW-1185">Reference proteome</keyword>
<dbReference type="PANTHER" id="PTHR12864">
    <property type="entry name" value="RAN BINDING PROTEIN 9-RELATED"/>
    <property type="match status" value="1"/>
</dbReference>
<evidence type="ECO:0000313" key="4">
    <source>
        <dbReference type="Proteomes" id="UP000243876"/>
    </source>
</evidence>
<dbReference type="AlphaFoldDB" id="A0A0D6EM71"/>
<dbReference type="InterPro" id="IPR043136">
    <property type="entry name" value="B30.2/SPRY_sf"/>
</dbReference>
<reference evidence="4" key="1">
    <citation type="submission" date="2015-02" db="EMBL/GenBank/DDBJ databases">
        <authorList>
            <person name="Gon?alves P."/>
        </authorList>
    </citation>
    <scope>NUCLEOTIDE SEQUENCE [LARGE SCALE GENOMIC DNA]</scope>
</reference>
<gene>
    <name evidence="3" type="primary">SPOSA6832_02342</name>
</gene>
<dbReference type="SMART" id="SM00757">
    <property type="entry name" value="CRA"/>
    <property type="match status" value="1"/>
</dbReference>
<feature type="compositionally biased region" description="Polar residues" evidence="1">
    <location>
        <begin position="47"/>
        <end position="58"/>
    </location>
</feature>
<dbReference type="Gene3D" id="2.60.120.920">
    <property type="match status" value="1"/>
</dbReference>
<dbReference type="InterPro" id="IPR003877">
    <property type="entry name" value="SPRY_dom"/>
</dbReference>
<dbReference type="InterPro" id="IPR024964">
    <property type="entry name" value="CTLH/CRA"/>
</dbReference>
<feature type="domain" description="B30.2/SPRY" evidence="2">
    <location>
        <begin position="100"/>
        <end position="331"/>
    </location>
</feature>
<feature type="region of interest" description="Disordered" evidence="1">
    <location>
        <begin position="1"/>
        <end position="85"/>
    </location>
</feature>
<dbReference type="InterPro" id="IPR035782">
    <property type="entry name" value="SPRY_RanBP9/10"/>
</dbReference>
<dbReference type="EMBL" id="CENE01000008">
    <property type="protein sequence ID" value="CEQ40715.1"/>
    <property type="molecule type" value="Genomic_DNA"/>
</dbReference>
<dbReference type="OrthoDB" id="25503at2759"/>
<feature type="region of interest" description="Disordered" evidence="1">
    <location>
        <begin position="426"/>
        <end position="445"/>
    </location>
</feature>
<dbReference type="InterPro" id="IPR050618">
    <property type="entry name" value="Ubq-SigPath_Reg"/>
</dbReference>
<evidence type="ECO:0000256" key="1">
    <source>
        <dbReference type="SAM" id="MobiDB-lite"/>
    </source>
</evidence>
<dbReference type="InterPro" id="IPR013320">
    <property type="entry name" value="ConA-like_dom_sf"/>
</dbReference>
<feature type="region of interest" description="Disordered" evidence="1">
    <location>
        <begin position="518"/>
        <end position="540"/>
    </location>
</feature>
<dbReference type="SMART" id="SM00449">
    <property type="entry name" value="SPRY"/>
    <property type="match status" value="1"/>
</dbReference>
<dbReference type="InterPro" id="IPR006594">
    <property type="entry name" value="LisH"/>
</dbReference>
<dbReference type="InterPro" id="IPR001870">
    <property type="entry name" value="B30.2/SPRY"/>
</dbReference>